<dbReference type="GO" id="GO:0005506">
    <property type="term" value="F:iron ion binding"/>
    <property type="evidence" value="ECO:0007669"/>
    <property type="project" value="InterPro"/>
</dbReference>
<dbReference type="GeneID" id="68297620"/>
<dbReference type="SUPFAM" id="SSF48264">
    <property type="entry name" value="Cytochrome P450"/>
    <property type="match status" value="1"/>
</dbReference>
<evidence type="ECO:0000313" key="8">
    <source>
        <dbReference type="EMBL" id="GIZ49004.1"/>
    </source>
</evidence>
<dbReference type="InterPro" id="IPR017972">
    <property type="entry name" value="Cyt_P450_CS"/>
</dbReference>
<dbReference type="RefSeq" id="XP_044663491.1">
    <property type="nucleotide sequence ID" value="XM_044807556.1"/>
</dbReference>
<dbReference type="PRINTS" id="PR00385">
    <property type="entry name" value="P450"/>
</dbReference>
<evidence type="ECO:0000256" key="5">
    <source>
        <dbReference type="PIRSR" id="PIRSR602401-1"/>
    </source>
</evidence>
<keyword evidence="4 5" id="KW-0408">Iron</keyword>
<feature type="binding site" description="axial binding residue" evidence="5">
    <location>
        <position position="456"/>
    </location>
    <ligand>
        <name>heme</name>
        <dbReference type="ChEBI" id="CHEBI:30413"/>
    </ligand>
    <ligandPart>
        <name>Fe</name>
        <dbReference type="ChEBI" id="CHEBI:18248"/>
    </ligandPart>
</feature>
<dbReference type="InterPro" id="IPR050364">
    <property type="entry name" value="Cytochrome_P450_fung"/>
</dbReference>
<organism evidence="8 9">
    <name type="scientific">Cercospora kikuchii</name>
    <dbReference type="NCBI Taxonomy" id="84275"/>
    <lineage>
        <taxon>Eukaryota</taxon>
        <taxon>Fungi</taxon>
        <taxon>Dikarya</taxon>
        <taxon>Ascomycota</taxon>
        <taxon>Pezizomycotina</taxon>
        <taxon>Dothideomycetes</taxon>
        <taxon>Dothideomycetidae</taxon>
        <taxon>Mycosphaerellales</taxon>
        <taxon>Mycosphaerellaceae</taxon>
        <taxon>Cercospora</taxon>
    </lineage>
</organism>
<dbReference type="GO" id="GO:0004497">
    <property type="term" value="F:monooxygenase activity"/>
    <property type="evidence" value="ECO:0007669"/>
    <property type="project" value="UniProtKB-KW"/>
</dbReference>
<dbReference type="InterPro" id="IPR036396">
    <property type="entry name" value="Cyt_P450_sf"/>
</dbReference>
<name>A0A9P3FL96_9PEZI</name>
<proteinExistence type="inferred from homology"/>
<keyword evidence="7" id="KW-0472">Membrane</keyword>
<reference evidence="8 9" key="1">
    <citation type="submission" date="2021-01" db="EMBL/GenBank/DDBJ databases">
        <title>Cercospora kikuchii MAFF 305040 whole genome shotgun sequence.</title>
        <authorList>
            <person name="Kashiwa T."/>
            <person name="Suzuki T."/>
        </authorList>
    </citation>
    <scope>NUCLEOTIDE SEQUENCE [LARGE SCALE GENOMIC DNA]</scope>
    <source>
        <strain evidence="8 9">MAFF 305040</strain>
    </source>
</reference>
<evidence type="ECO:0008006" key="10">
    <source>
        <dbReference type="Google" id="ProtNLM"/>
    </source>
</evidence>
<accession>A0A9P3FL96</accession>
<dbReference type="InterPro" id="IPR002401">
    <property type="entry name" value="Cyt_P450_E_grp-I"/>
</dbReference>
<keyword evidence="9" id="KW-1185">Reference proteome</keyword>
<feature type="transmembrane region" description="Helical" evidence="7">
    <location>
        <begin position="19"/>
        <end position="37"/>
    </location>
</feature>
<evidence type="ECO:0000256" key="4">
    <source>
        <dbReference type="ARBA" id="ARBA00023004"/>
    </source>
</evidence>
<dbReference type="InterPro" id="IPR001128">
    <property type="entry name" value="Cyt_P450"/>
</dbReference>
<keyword evidence="7" id="KW-0812">Transmembrane</keyword>
<dbReference type="GO" id="GO:0020037">
    <property type="term" value="F:heme binding"/>
    <property type="evidence" value="ECO:0007669"/>
    <property type="project" value="InterPro"/>
</dbReference>
<dbReference type="OrthoDB" id="1103324at2759"/>
<comment type="similarity">
    <text evidence="1 6">Belongs to the cytochrome P450 family.</text>
</comment>
<dbReference type="AlphaFoldDB" id="A0A9P3FL96"/>
<dbReference type="PANTHER" id="PTHR46300:SF12">
    <property type="entry name" value="P450, PUTATIVE (EUROFUNG)-RELATED"/>
    <property type="match status" value="1"/>
</dbReference>
<keyword evidence="6" id="KW-0503">Monooxygenase</keyword>
<protein>
    <recommendedName>
        <fullName evidence="10">Cytochrome P450</fullName>
    </recommendedName>
</protein>
<sequence>MAEIASLQQFVASTLRVRFLPLLAGVAICIAAITWLYNELAPIDRRLSLTARKKWKLPPGPRGVPFLGNLIDLGRAAKSNPEKLLTRLAGYGEMTTLRLGSRTWVLLNSHRVTHEIIAKRGNITSERNHMPVASGIVSRGMRSLLQPTAKWTENRRVMHHLLSGSALQQYGEWQELESTQMMAEYLFHPDLWYAHHYRYANSVVHRIALGTRIEASGEDLSNLQRLVSEFVGSIGSSMADWFPILDKLPRWLQLWRPFWEKIGQFHNDVYHKWWDPVRDAIKQGTAPPSWGRDVLLEPGSAYTGNAEEAMYTAMQLIEAGSDTTREALNIFIMAMIHHPRIFQRIRAEVDNVCDIDGSIRSPTMGDISTLPWVAATVKEVLRWRPIFPFTPEHTLSKDLDFEGYKFPAGVSFVINGVAVGNDCEDPHSFDPSRWLDGNEMNVAHGLWQFGGGRRICVGYRLAQRGLVLNIARLAQCFDFAANGLLDSTRLNHETNQEPFPIKVSVRGERYRKLIKENAMDSGVLDIARTRREAPKAYTFQRASVLA</sequence>
<comment type="caution">
    <text evidence="8">The sequence shown here is derived from an EMBL/GenBank/DDBJ whole genome shotgun (WGS) entry which is preliminary data.</text>
</comment>
<keyword evidence="2 5" id="KW-0479">Metal-binding</keyword>
<dbReference type="EMBL" id="BOLY01000008">
    <property type="protein sequence ID" value="GIZ49004.1"/>
    <property type="molecule type" value="Genomic_DNA"/>
</dbReference>
<evidence type="ECO:0000256" key="7">
    <source>
        <dbReference type="SAM" id="Phobius"/>
    </source>
</evidence>
<dbReference type="GO" id="GO:0016705">
    <property type="term" value="F:oxidoreductase activity, acting on paired donors, with incorporation or reduction of molecular oxygen"/>
    <property type="evidence" value="ECO:0007669"/>
    <property type="project" value="InterPro"/>
</dbReference>
<dbReference type="Pfam" id="PF00067">
    <property type="entry name" value="p450"/>
    <property type="match status" value="1"/>
</dbReference>
<dbReference type="PRINTS" id="PR00463">
    <property type="entry name" value="EP450I"/>
</dbReference>
<comment type="cofactor">
    <cofactor evidence="5">
        <name>heme</name>
        <dbReference type="ChEBI" id="CHEBI:30413"/>
    </cofactor>
</comment>
<evidence type="ECO:0000256" key="1">
    <source>
        <dbReference type="ARBA" id="ARBA00010617"/>
    </source>
</evidence>
<keyword evidence="3 6" id="KW-0560">Oxidoreductase</keyword>
<evidence type="ECO:0000256" key="3">
    <source>
        <dbReference type="ARBA" id="ARBA00023002"/>
    </source>
</evidence>
<dbReference type="PROSITE" id="PS00086">
    <property type="entry name" value="CYTOCHROME_P450"/>
    <property type="match status" value="1"/>
</dbReference>
<evidence type="ECO:0000256" key="6">
    <source>
        <dbReference type="RuleBase" id="RU000461"/>
    </source>
</evidence>
<keyword evidence="5 6" id="KW-0349">Heme</keyword>
<dbReference type="Proteomes" id="UP000825890">
    <property type="component" value="Unassembled WGS sequence"/>
</dbReference>
<gene>
    <name evidence="8" type="ORF">CKM354_001204500</name>
</gene>
<dbReference type="CDD" id="cd11065">
    <property type="entry name" value="CYP64-like"/>
    <property type="match status" value="1"/>
</dbReference>
<dbReference type="Gene3D" id="1.10.630.10">
    <property type="entry name" value="Cytochrome P450"/>
    <property type="match status" value="1"/>
</dbReference>
<evidence type="ECO:0000313" key="9">
    <source>
        <dbReference type="Proteomes" id="UP000825890"/>
    </source>
</evidence>
<keyword evidence="7" id="KW-1133">Transmembrane helix</keyword>
<evidence type="ECO:0000256" key="2">
    <source>
        <dbReference type="ARBA" id="ARBA00022723"/>
    </source>
</evidence>
<dbReference type="PANTHER" id="PTHR46300">
    <property type="entry name" value="P450, PUTATIVE (EUROFUNG)-RELATED-RELATED"/>
    <property type="match status" value="1"/>
</dbReference>